<gene>
    <name evidence="2" type="ORF">H7B67_28250</name>
</gene>
<feature type="chain" id="PRO_5039631501" evidence="1">
    <location>
        <begin position="22"/>
        <end position="450"/>
    </location>
</feature>
<dbReference type="AlphaFoldDB" id="A0A841T4Y3"/>
<reference evidence="2 3" key="1">
    <citation type="submission" date="2020-08" db="EMBL/GenBank/DDBJ databases">
        <title>Cohnella phylogeny.</title>
        <authorList>
            <person name="Dunlap C."/>
        </authorList>
    </citation>
    <scope>NUCLEOTIDE SEQUENCE [LARGE SCALE GENOMIC DNA]</scope>
    <source>
        <strain evidence="2 3">DSM 25241</strain>
    </source>
</reference>
<dbReference type="SUPFAM" id="SSF53850">
    <property type="entry name" value="Periplasmic binding protein-like II"/>
    <property type="match status" value="1"/>
</dbReference>
<dbReference type="Pfam" id="PF01547">
    <property type="entry name" value="SBP_bac_1"/>
    <property type="match status" value="1"/>
</dbReference>
<protein>
    <submittedName>
        <fullName evidence="2">Extracellular solute-binding protein</fullName>
    </submittedName>
</protein>
<dbReference type="InterPro" id="IPR050490">
    <property type="entry name" value="Bact_solute-bd_prot1"/>
</dbReference>
<dbReference type="InterPro" id="IPR006059">
    <property type="entry name" value="SBP"/>
</dbReference>
<proteinExistence type="predicted"/>
<dbReference type="PANTHER" id="PTHR43649">
    <property type="entry name" value="ARABINOSE-BINDING PROTEIN-RELATED"/>
    <property type="match status" value="1"/>
</dbReference>
<dbReference type="PANTHER" id="PTHR43649:SF12">
    <property type="entry name" value="DIACETYLCHITOBIOSE BINDING PROTEIN DASA"/>
    <property type="match status" value="1"/>
</dbReference>
<sequence length="450" mass="50924">MIRRLCLFLLAVCLLSGCTKKSSNEEPVSLRIATLDAYSFESTYRDYFDAAFSDWDLILIEIPEESSSFSESRWRDWLDTEKPDLLLMNVFDYRRLADADLLRDLEEFAWRSDMDLGRFNPAVLDYLKGNEQGRLFGLSPFFSTSALYYNKDLFDRLGIPYPEDDMTWADTLNLAGRFMNDSRLGDDEFGLHVKWVSTPFDLMNKISYTEGVEYVNSQTGALTIDTDGWRNIFGEVVDAYRNGTFRTQTVEGDTRDGTTYYGPEALAQTELFAQGLAAMTVDGDSLMRNLKAGEPGFRWGVATGPIRASDPSRAGWFGTGYVFAIPTVSSKPVRAWESIAYLHSERMGRASVAINGDLLALQDDPAWRGDEDYRAFYRKLPENELPAYAESKVPVSFFEPFNRLVDRRIDEVLQGKSTVEEALASIQREGEELMVKAKLESEQTAASPSQ</sequence>
<dbReference type="RefSeq" id="WP_185123248.1">
    <property type="nucleotide sequence ID" value="NZ_JACJVQ010000028.1"/>
</dbReference>
<accession>A0A841T4Y3</accession>
<feature type="signal peptide" evidence="1">
    <location>
        <begin position="1"/>
        <end position="21"/>
    </location>
</feature>
<keyword evidence="3" id="KW-1185">Reference proteome</keyword>
<dbReference type="Gene3D" id="3.40.190.10">
    <property type="entry name" value="Periplasmic binding protein-like II"/>
    <property type="match status" value="1"/>
</dbReference>
<organism evidence="2 3">
    <name type="scientific">Cohnella thailandensis</name>
    <dbReference type="NCBI Taxonomy" id="557557"/>
    <lineage>
        <taxon>Bacteria</taxon>
        <taxon>Bacillati</taxon>
        <taxon>Bacillota</taxon>
        <taxon>Bacilli</taxon>
        <taxon>Bacillales</taxon>
        <taxon>Paenibacillaceae</taxon>
        <taxon>Cohnella</taxon>
    </lineage>
</organism>
<evidence type="ECO:0000256" key="1">
    <source>
        <dbReference type="SAM" id="SignalP"/>
    </source>
</evidence>
<name>A0A841T4Y3_9BACL</name>
<keyword evidence="1" id="KW-0732">Signal</keyword>
<comment type="caution">
    <text evidence="2">The sequence shown here is derived from an EMBL/GenBank/DDBJ whole genome shotgun (WGS) entry which is preliminary data.</text>
</comment>
<evidence type="ECO:0000313" key="3">
    <source>
        <dbReference type="Proteomes" id="UP000535838"/>
    </source>
</evidence>
<dbReference type="PROSITE" id="PS51257">
    <property type="entry name" value="PROKAR_LIPOPROTEIN"/>
    <property type="match status" value="1"/>
</dbReference>
<evidence type="ECO:0000313" key="2">
    <source>
        <dbReference type="EMBL" id="MBB6638039.1"/>
    </source>
</evidence>
<dbReference type="EMBL" id="JACJVQ010000028">
    <property type="protein sequence ID" value="MBB6638039.1"/>
    <property type="molecule type" value="Genomic_DNA"/>
</dbReference>
<dbReference type="Proteomes" id="UP000535838">
    <property type="component" value="Unassembled WGS sequence"/>
</dbReference>